<evidence type="ECO:0000313" key="2">
    <source>
        <dbReference type="EMBL" id="MBB4285934.1"/>
    </source>
</evidence>
<keyword evidence="3" id="KW-1185">Reference proteome</keyword>
<keyword evidence="1" id="KW-1133">Transmembrane helix</keyword>
<sequence>MPAAVQPPFLLLLVGPVAGILTLTGWQVGPFWLFWTGSTLLLLDLAVGVATGAKSRIPAVQMIAAGLAIITINGPWFVAVLVGVAIGSLLEGLGHIVQRLVFRGRVPQAPDDSGEG</sequence>
<proteinExistence type="predicted"/>
<dbReference type="AlphaFoldDB" id="A0A7W6RZ58"/>
<organism evidence="2 3">
    <name type="scientific">Roseospira goensis</name>
    <dbReference type="NCBI Taxonomy" id="391922"/>
    <lineage>
        <taxon>Bacteria</taxon>
        <taxon>Pseudomonadati</taxon>
        <taxon>Pseudomonadota</taxon>
        <taxon>Alphaproteobacteria</taxon>
        <taxon>Rhodospirillales</taxon>
        <taxon>Rhodospirillaceae</taxon>
        <taxon>Roseospira</taxon>
    </lineage>
</organism>
<evidence type="ECO:0000313" key="3">
    <source>
        <dbReference type="Proteomes" id="UP000555728"/>
    </source>
</evidence>
<reference evidence="2 3" key="1">
    <citation type="submission" date="2020-08" db="EMBL/GenBank/DDBJ databases">
        <title>Genome sequencing of Purple Non-Sulfur Bacteria from various extreme environments.</title>
        <authorList>
            <person name="Mayer M."/>
        </authorList>
    </citation>
    <scope>NUCLEOTIDE SEQUENCE [LARGE SCALE GENOMIC DNA]</scope>
    <source>
        <strain evidence="2 3">JA135</strain>
    </source>
</reference>
<name>A0A7W6RZ58_9PROT</name>
<gene>
    <name evidence="2" type="ORF">GGD88_001657</name>
</gene>
<dbReference type="EMBL" id="JACIGI010000011">
    <property type="protein sequence ID" value="MBB4285934.1"/>
    <property type="molecule type" value="Genomic_DNA"/>
</dbReference>
<dbReference type="Proteomes" id="UP000555728">
    <property type="component" value="Unassembled WGS sequence"/>
</dbReference>
<feature type="transmembrane region" description="Helical" evidence="1">
    <location>
        <begin position="62"/>
        <end position="90"/>
    </location>
</feature>
<evidence type="ECO:0000256" key="1">
    <source>
        <dbReference type="SAM" id="Phobius"/>
    </source>
</evidence>
<keyword evidence="1" id="KW-0812">Transmembrane</keyword>
<protein>
    <submittedName>
        <fullName evidence="2">Uncharacterized protein</fullName>
    </submittedName>
</protein>
<comment type="caution">
    <text evidence="2">The sequence shown here is derived from an EMBL/GenBank/DDBJ whole genome shotgun (WGS) entry which is preliminary data.</text>
</comment>
<accession>A0A7W6RZ58</accession>
<dbReference type="RefSeq" id="WP_184434009.1">
    <property type="nucleotide sequence ID" value="NZ_JACIGI010000011.1"/>
</dbReference>
<keyword evidence="1" id="KW-0472">Membrane</keyword>
<feature type="transmembrane region" description="Helical" evidence="1">
    <location>
        <begin position="29"/>
        <end position="50"/>
    </location>
</feature>